<dbReference type="EMBL" id="CM004391">
    <property type="protein sequence ID" value="KAG8653979.1"/>
    <property type="molecule type" value="Genomic_DNA"/>
</dbReference>
<sequence length="81" mass="8594">MNSNTNSLLLQALKVAIILILTLTAANSLTAEARTLHHAKESIAVKKVEVAIPERNGDPKTSSPNPCTNLPVTDPGHCPKN</sequence>
<dbReference type="Proteomes" id="UP000091857">
    <property type="component" value="Chromosome 5"/>
</dbReference>
<protein>
    <submittedName>
        <fullName evidence="1">Uncharacterized protein</fullName>
    </submittedName>
</protein>
<proteinExistence type="predicted"/>
<reference evidence="2" key="1">
    <citation type="journal article" date="2016" name="Nat. Biotechnol.">
        <title>Sequencing wild and cultivated cassava and related species reveals extensive interspecific hybridization and genetic diversity.</title>
        <authorList>
            <person name="Bredeson J.V."/>
            <person name="Lyons J.B."/>
            <person name="Prochnik S.E."/>
            <person name="Wu G.A."/>
            <person name="Ha C.M."/>
            <person name="Edsinger-Gonzales E."/>
            <person name="Grimwood J."/>
            <person name="Schmutz J."/>
            <person name="Rabbi I.Y."/>
            <person name="Egesi C."/>
            <person name="Nauluvula P."/>
            <person name="Lebot V."/>
            <person name="Ndunguru J."/>
            <person name="Mkamilo G."/>
            <person name="Bart R.S."/>
            <person name="Setter T.L."/>
            <person name="Gleadow R.M."/>
            <person name="Kulakow P."/>
            <person name="Ferguson M.E."/>
            <person name="Rounsley S."/>
            <person name="Rokhsar D.S."/>
        </authorList>
    </citation>
    <scope>NUCLEOTIDE SEQUENCE [LARGE SCALE GENOMIC DNA]</scope>
    <source>
        <strain evidence="2">cv. AM560-2</strain>
    </source>
</reference>
<accession>A0ACB7HPT2</accession>
<name>A0ACB7HPT2_MANES</name>
<organism evidence="1 2">
    <name type="scientific">Manihot esculenta</name>
    <name type="common">Cassava</name>
    <name type="synonym">Jatropha manihot</name>
    <dbReference type="NCBI Taxonomy" id="3983"/>
    <lineage>
        <taxon>Eukaryota</taxon>
        <taxon>Viridiplantae</taxon>
        <taxon>Streptophyta</taxon>
        <taxon>Embryophyta</taxon>
        <taxon>Tracheophyta</taxon>
        <taxon>Spermatophyta</taxon>
        <taxon>Magnoliopsida</taxon>
        <taxon>eudicotyledons</taxon>
        <taxon>Gunneridae</taxon>
        <taxon>Pentapetalae</taxon>
        <taxon>rosids</taxon>
        <taxon>fabids</taxon>
        <taxon>Malpighiales</taxon>
        <taxon>Euphorbiaceae</taxon>
        <taxon>Crotonoideae</taxon>
        <taxon>Manihoteae</taxon>
        <taxon>Manihot</taxon>
    </lineage>
</organism>
<keyword evidence="2" id="KW-1185">Reference proteome</keyword>
<gene>
    <name evidence="1" type="ORF">MANES_05G088051v8</name>
</gene>
<evidence type="ECO:0000313" key="2">
    <source>
        <dbReference type="Proteomes" id="UP000091857"/>
    </source>
</evidence>
<evidence type="ECO:0000313" key="1">
    <source>
        <dbReference type="EMBL" id="KAG8653979.1"/>
    </source>
</evidence>
<comment type="caution">
    <text evidence="1">The sequence shown here is derived from an EMBL/GenBank/DDBJ whole genome shotgun (WGS) entry which is preliminary data.</text>
</comment>